<dbReference type="Pfam" id="PF20903">
    <property type="entry name" value="SPL"/>
    <property type="match status" value="1"/>
</dbReference>
<dbReference type="Gene3D" id="3.40.50.12110">
    <property type="match status" value="1"/>
</dbReference>
<dbReference type="GO" id="GO:0051539">
    <property type="term" value="F:4 iron, 4 sulfur cluster binding"/>
    <property type="evidence" value="ECO:0007669"/>
    <property type="project" value="TreeGrafter"/>
</dbReference>
<evidence type="ECO:0000313" key="2">
    <source>
        <dbReference type="Proteomes" id="UP000824176"/>
    </source>
</evidence>
<protein>
    <submittedName>
        <fullName evidence="1">DNA photolyase</fullName>
    </submittedName>
</protein>
<reference evidence="1" key="1">
    <citation type="journal article" date="2021" name="PeerJ">
        <title>Extensive microbial diversity within the chicken gut microbiome revealed by metagenomics and culture.</title>
        <authorList>
            <person name="Gilroy R."/>
            <person name="Ravi A."/>
            <person name="Getino M."/>
            <person name="Pursley I."/>
            <person name="Horton D.L."/>
            <person name="Alikhan N.F."/>
            <person name="Baker D."/>
            <person name="Gharbi K."/>
            <person name="Hall N."/>
            <person name="Watson M."/>
            <person name="Adriaenssens E.M."/>
            <person name="Foster-Nyarko E."/>
            <person name="Jarju S."/>
            <person name="Secka A."/>
            <person name="Antonio M."/>
            <person name="Oren A."/>
            <person name="Chaudhuri R.R."/>
            <person name="La Ragione R."/>
            <person name="Hildebrand F."/>
            <person name="Pallen M.J."/>
        </authorList>
    </citation>
    <scope>NUCLEOTIDE SEQUENCE</scope>
    <source>
        <strain evidence="1">ChiW4-1371</strain>
    </source>
</reference>
<dbReference type="GO" id="GO:1904047">
    <property type="term" value="F:S-adenosyl-L-methionine binding"/>
    <property type="evidence" value="ECO:0007669"/>
    <property type="project" value="TreeGrafter"/>
</dbReference>
<dbReference type="Proteomes" id="UP000824176">
    <property type="component" value="Unassembled WGS sequence"/>
</dbReference>
<organism evidence="1 2">
    <name type="scientific">Candidatus Mucispirillum faecigallinarum</name>
    <dbReference type="NCBI Taxonomy" id="2838699"/>
    <lineage>
        <taxon>Bacteria</taxon>
        <taxon>Pseudomonadati</taxon>
        <taxon>Deferribacterota</taxon>
        <taxon>Deferribacteres</taxon>
        <taxon>Deferribacterales</taxon>
        <taxon>Mucispirillaceae</taxon>
        <taxon>Mucispirillum</taxon>
    </lineage>
</organism>
<accession>A0A9D2GV44</accession>
<dbReference type="InterPro" id="IPR049539">
    <property type="entry name" value="SPL"/>
</dbReference>
<evidence type="ECO:0000313" key="1">
    <source>
        <dbReference type="EMBL" id="HIZ89724.1"/>
    </source>
</evidence>
<name>A0A9D2GV44_9BACT</name>
<dbReference type="GO" id="GO:0042601">
    <property type="term" value="C:endospore-forming forespore"/>
    <property type="evidence" value="ECO:0007669"/>
    <property type="project" value="TreeGrafter"/>
</dbReference>
<dbReference type="EMBL" id="DXAQ01000114">
    <property type="protein sequence ID" value="HIZ89724.1"/>
    <property type="molecule type" value="Genomic_DNA"/>
</dbReference>
<dbReference type="PANTHER" id="PTHR37822">
    <property type="entry name" value="SPORE PHOTOPRODUCT LYASE-RELATED"/>
    <property type="match status" value="1"/>
</dbReference>
<proteinExistence type="predicted"/>
<dbReference type="Gene3D" id="3.80.30.30">
    <property type="match status" value="1"/>
</dbReference>
<dbReference type="GO" id="GO:0003913">
    <property type="term" value="F:DNA photolyase activity"/>
    <property type="evidence" value="ECO:0007669"/>
    <property type="project" value="TreeGrafter"/>
</dbReference>
<dbReference type="PANTHER" id="PTHR37822:SF2">
    <property type="entry name" value="SPORE PHOTOPRODUCT LYASE"/>
    <property type="match status" value="1"/>
</dbReference>
<dbReference type="AlphaFoldDB" id="A0A9D2GV44"/>
<comment type="caution">
    <text evidence="1">The sequence shown here is derived from an EMBL/GenBank/DDBJ whole genome shotgun (WGS) entry which is preliminary data.</text>
</comment>
<gene>
    <name evidence="1" type="ORF">H9804_07245</name>
</gene>
<reference evidence="1" key="2">
    <citation type="submission" date="2021-04" db="EMBL/GenBank/DDBJ databases">
        <authorList>
            <person name="Gilroy R."/>
        </authorList>
    </citation>
    <scope>NUCLEOTIDE SEQUENCE</scope>
    <source>
        <strain evidence="1">ChiW4-1371</strain>
    </source>
</reference>
<sequence length="339" mass="39478">MIYVEKSAENLPLTNLIAKEHNIEVVDNSMEVEDKKSNVVISNHNDNFVHRCPATNIYRCCNYHVVDIMQGCPFDCAYCILQLYLPHKYIKVAGNTDNVLSDIKSSVMNQKRRIGSGELSDSLAMDKIIPLSKIIVPFVNKLDNILFEFKTKSDVIDNLLNLNPKNVMVSWSLNPASIIEKEEPYTASLERRLKAAETLSKYGYKTGFHFDPLIMTDNFEKLYGDLIENLTSRINEESVEYISISTFRCPSELMNIIRQRKNPSILTKGDFIKGIDGKTRYFKAERIKMIRFVTEKIQKYWKKPFIYYCMEHSSIWENILNYDPGEREEFETYFPCYNK</sequence>